<evidence type="ECO:0000256" key="4">
    <source>
        <dbReference type="ARBA" id="ARBA00022692"/>
    </source>
</evidence>
<evidence type="ECO:0000256" key="3">
    <source>
        <dbReference type="ARBA" id="ARBA00022475"/>
    </source>
</evidence>
<feature type="transmembrane region" description="Helical" evidence="7">
    <location>
        <begin position="408"/>
        <end position="427"/>
    </location>
</feature>
<name>A0A3N0GV56_9ACTN</name>
<keyword evidence="4 7" id="KW-0812">Transmembrane</keyword>
<comment type="caution">
    <text evidence="9">The sequence shown here is derived from an EMBL/GenBank/DDBJ whole genome shotgun (WGS) entry which is preliminary data.</text>
</comment>
<proteinExistence type="predicted"/>
<dbReference type="Gene3D" id="1.20.1250.20">
    <property type="entry name" value="MFS general substrate transporter like domains"/>
    <property type="match status" value="1"/>
</dbReference>
<dbReference type="Pfam" id="PF07690">
    <property type="entry name" value="MFS_1"/>
    <property type="match status" value="1"/>
</dbReference>
<dbReference type="PROSITE" id="PS50850">
    <property type="entry name" value="MFS"/>
    <property type="match status" value="1"/>
</dbReference>
<evidence type="ECO:0000313" key="10">
    <source>
        <dbReference type="Proteomes" id="UP000279994"/>
    </source>
</evidence>
<dbReference type="AlphaFoldDB" id="A0A3N0GV56"/>
<dbReference type="GO" id="GO:0005886">
    <property type="term" value="C:plasma membrane"/>
    <property type="evidence" value="ECO:0007669"/>
    <property type="project" value="UniProtKB-SubCell"/>
</dbReference>
<feature type="transmembrane region" description="Helical" evidence="7">
    <location>
        <begin position="204"/>
        <end position="226"/>
    </location>
</feature>
<comment type="subcellular location">
    <subcellularLocation>
        <location evidence="1">Cell membrane</location>
        <topology evidence="1">Multi-pass membrane protein</topology>
    </subcellularLocation>
</comment>
<dbReference type="OrthoDB" id="3865324at2"/>
<organism evidence="9 10">
    <name type="scientific">Nocardioides pocheonensis</name>
    <dbReference type="NCBI Taxonomy" id="661485"/>
    <lineage>
        <taxon>Bacteria</taxon>
        <taxon>Bacillati</taxon>
        <taxon>Actinomycetota</taxon>
        <taxon>Actinomycetes</taxon>
        <taxon>Propionibacteriales</taxon>
        <taxon>Nocardioidaceae</taxon>
        <taxon>Nocardioides</taxon>
    </lineage>
</organism>
<reference evidence="9 10" key="1">
    <citation type="submission" date="2018-11" db="EMBL/GenBank/DDBJ databases">
        <authorList>
            <person name="Li F."/>
        </authorList>
    </citation>
    <scope>NUCLEOTIDE SEQUENCE [LARGE SCALE GENOMIC DNA]</scope>
    <source>
        <strain evidence="9 10">Gsoil 818</strain>
    </source>
</reference>
<gene>
    <name evidence="9" type="ORF">EFL26_05235</name>
</gene>
<evidence type="ECO:0000256" key="7">
    <source>
        <dbReference type="SAM" id="Phobius"/>
    </source>
</evidence>
<evidence type="ECO:0000313" key="9">
    <source>
        <dbReference type="EMBL" id="RNM16353.1"/>
    </source>
</evidence>
<feature type="transmembrane region" description="Helical" evidence="7">
    <location>
        <begin position="439"/>
        <end position="457"/>
    </location>
</feature>
<evidence type="ECO:0000256" key="2">
    <source>
        <dbReference type="ARBA" id="ARBA00022448"/>
    </source>
</evidence>
<feature type="transmembrane region" description="Helical" evidence="7">
    <location>
        <begin position="164"/>
        <end position="184"/>
    </location>
</feature>
<keyword evidence="6 7" id="KW-0472">Membrane</keyword>
<feature type="transmembrane region" description="Helical" evidence="7">
    <location>
        <begin position="308"/>
        <end position="332"/>
    </location>
</feature>
<keyword evidence="5 7" id="KW-1133">Transmembrane helix</keyword>
<dbReference type="InterPro" id="IPR036259">
    <property type="entry name" value="MFS_trans_sf"/>
</dbReference>
<keyword evidence="10" id="KW-1185">Reference proteome</keyword>
<dbReference type="EMBL" id="RJSF01000009">
    <property type="protein sequence ID" value="RNM16353.1"/>
    <property type="molecule type" value="Genomic_DNA"/>
</dbReference>
<dbReference type="PANTHER" id="PTHR23517">
    <property type="entry name" value="RESISTANCE PROTEIN MDTM, PUTATIVE-RELATED-RELATED"/>
    <property type="match status" value="1"/>
</dbReference>
<dbReference type="SUPFAM" id="SSF103473">
    <property type="entry name" value="MFS general substrate transporter"/>
    <property type="match status" value="1"/>
</dbReference>
<dbReference type="InterPro" id="IPR050171">
    <property type="entry name" value="MFS_Transporters"/>
</dbReference>
<feature type="transmembrane region" description="Helical" evidence="7">
    <location>
        <begin position="344"/>
        <end position="363"/>
    </location>
</feature>
<feature type="transmembrane region" description="Helical" evidence="7">
    <location>
        <begin position="232"/>
        <end position="250"/>
    </location>
</feature>
<feature type="transmembrane region" description="Helical" evidence="7">
    <location>
        <begin position="369"/>
        <end position="387"/>
    </location>
</feature>
<evidence type="ECO:0000259" key="8">
    <source>
        <dbReference type="PROSITE" id="PS50850"/>
    </source>
</evidence>
<dbReference type="GO" id="GO:0022857">
    <property type="term" value="F:transmembrane transporter activity"/>
    <property type="evidence" value="ECO:0007669"/>
    <property type="project" value="InterPro"/>
</dbReference>
<accession>A0A3N0GV56</accession>
<feature type="transmembrane region" description="Helical" evidence="7">
    <location>
        <begin position="277"/>
        <end position="302"/>
    </location>
</feature>
<evidence type="ECO:0000256" key="6">
    <source>
        <dbReference type="ARBA" id="ARBA00023136"/>
    </source>
</evidence>
<sequence length="474" mass="49445">MRFGRVVSRLASSHLNHRGRGRVVSRLASSHLNHPGVAAGEKQRRSRGRATYVPRVTSELAPPAALTRRGVPVDPTLRILSLGTLVNRASGGAVFTTFALYFTRHVGLEPAQVGLALSVSAAAGAVAQVPGGQWGDVRGPREVMRDLTVVTGVATACLAVARSFGALLVVITVLGAAQMAGNAVRNGYIARIAPGGSGVRFKAYLRAVTNVAMTFGALLGGIALWIDRPWAYVTVFLLDGATSVFTGLLFQRLPHLPGVPARGEGEPRLGVVRDLPYVAVTLLTGVLFMHFVVLEIGIPLWISEHTSAPTALVAILLGLNTIAVAVFQVRLSRGAEGVTSGARAVARGGVLIAASFVLVGLTDGAARDVTIAVLFLYGCVHVVGEMVSSSGQWGVSMGLAPVERQGQYQGFAGLAFSLSRVAAPTLITTLCIGWGRPGWFVLAGLILAASLLMRPVAAWGLATRERYGAATATG</sequence>
<evidence type="ECO:0000256" key="5">
    <source>
        <dbReference type="ARBA" id="ARBA00022989"/>
    </source>
</evidence>
<evidence type="ECO:0000256" key="1">
    <source>
        <dbReference type="ARBA" id="ARBA00004651"/>
    </source>
</evidence>
<dbReference type="InterPro" id="IPR020846">
    <property type="entry name" value="MFS_dom"/>
</dbReference>
<feature type="domain" description="Major facilitator superfamily (MFS) profile" evidence="8">
    <location>
        <begin position="76"/>
        <end position="466"/>
    </location>
</feature>
<dbReference type="Proteomes" id="UP000279994">
    <property type="component" value="Unassembled WGS sequence"/>
</dbReference>
<protein>
    <submittedName>
        <fullName evidence="9">MFS transporter</fullName>
    </submittedName>
</protein>
<keyword evidence="2" id="KW-0813">Transport</keyword>
<dbReference type="PANTHER" id="PTHR23517:SF2">
    <property type="entry name" value="MULTIDRUG RESISTANCE PROTEIN MDTH"/>
    <property type="match status" value="1"/>
</dbReference>
<dbReference type="InterPro" id="IPR011701">
    <property type="entry name" value="MFS"/>
</dbReference>
<keyword evidence="3" id="KW-1003">Cell membrane</keyword>